<evidence type="ECO:0000256" key="6">
    <source>
        <dbReference type="ARBA" id="ARBA00023204"/>
    </source>
</evidence>
<dbReference type="SUPFAM" id="SSF51658">
    <property type="entry name" value="Xylose isomerase-like"/>
    <property type="match status" value="1"/>
</dbReference>
<dbReference type="PANTHER" id="PTHR31290:SF5">
    <property type="entry name" value="UV-DAMAGE ENDONUCLEASE"/>
    <property type="match status" value="1"/>
</dbReference>
<dbReference type="eggNOG" id="COG4294">
    <property type="taxonomic scope" value="Bacteria"/>
</dbReference>
<dbReference type="InterPro" id="IPR013560">
    <property type="entry name" value="DUF1722"/>
</dbReference>
<dbReference type="InterPro" id="IPR036237">
    <property type="entry name" value="Xyl_isomerase-like_sf"/>
</dbReference>
<dbReference type="GO" id="GO:0006289">
    <property type="term" value="P:nucleotide-excision repair"/>
    <property type="evidence" value="ECO:0007669"/>
    <property type="project" value="InterPro"/>
</dbReference>
<sequence length="418" mass="48670">MKIGYACLTIGVLNANLKSCTAKSANDEKLIEVTENNLKSLHNIIKYNIENNIKLFRISSDLIPFGSSPLNNLPWWDIFGEEFAKIGKEIRKNSIRVSMHPGQYTVLNSTSEDVVKRAMTDLNYHNKVLDCLGVNEESKIVLHIGGVYNDKKSAIKRFIDNYALLENGIKQRLVIENDDKSYNINDVLEIGHKLNIPVIFDNLHNKINPYSNIKSELYWINECKKTWGEKDGTQKIHYSQQDILKKPGSHSNTIEVESFVDFYKGLERDDIDIMLEVKDKNLSAVKCINSITKDKSINKLEEEWSRYKYKVLESSPKIYLDIRKLLKDKKEYPVVKFYNYIDEAIKQEYTIGNSINAAMHIWGYFKNKASLKEKEIFLKNVDKYEQGKISIKVIKNMLRKLAFKYKEYYLLDSYYFSI</sequence>
<dbReference type="STRING" id="36745.CLSAP_22500"/>
<evidence type="ECO:0000259" key="7">
    <source>
        <dbReference type="Pfam" id="PF08349"/>
    </source>
</evidence>
<proteinExistence type="predicted"/>
<evidence type="ECO:0000313" key="9">
    <source>
        <dbReference type="Proteomes" id="UP000011728"/>
    </source>
</evidence>
<evidence type="ECO:0000256" key="1">
    <source>
        <dbReference type="ARBA" id="ARBA00022722"/>
    </source>
</evidence>
<gene>
    <name evidence="8" type="primary">uvsE</name>
    <name evidence="8" type="ORF">Cspa_c24350</name>
</gene>
<dbReference type="InterPro" id="IPR004601">
    <property type="entry name" value="UvdE"/>
</dbReference>
<dbReference type="PANTHER" id="PTHR31290">
    <property type="entry name" value="UV-DAMAGE ENDONUCLEASE"/>
    <property type="match status" value="1"/>
</dbReference>
<name>M1LT54_9CLOT</name>
<dbReference type="Pfam" id="PF08349">
    <property type="entry name" value="DUF1722"/>
    <property type="match status" value="1"/>
</dbReference>
<keyword evidence="3" id="KW-0227">DNA damage</keyword>
<keyword evidence="2 8" id="KW-0255">Endonuclease</keyword>
<keyword evidence="1" id="KW-0540">Nuclease</keyword>
<dbReference type="GO" id="GO:0004519">
    <property type="term" value="F:endonuclease activity"/>
    <property type="evidence" value="ECO:0007669"/>
    <property type="project" value="UniProtKB-KW"/>
</dbReference>
<keyword evidence="9" id="KW-1185">Reference proteome</keyword>
<keyword evidence="6" id="KW-0234">DNA repair</keyword>
<dbReference type="KEGG" id="csr:Cspa_c24350"/>
<dbReference type="eggNOG" id="COG3272">
    <property type="taxonomic scope" value="Bacteria"/>
</dbReference>
<dbReference type="EC" id="3.-.-.-" evidence="8"/>
<organism evidence="8 9">
    <name type="scientific">Clostridium saccharoperbutylacetonicum N1-4(HMT)</name>
    <dbReference type="NCBI Taxonomy" id="931276"/>
    <lineage>
        <taxon>Bacteria</taxon>
        <taxon>Bacillati</taxon>
        <taxon>Bacillota</taxon>
        <taxon>Clostridia</taxon>
        <taxon>Eubacteriales</taxon>
        <taxon>Clostridiaceae</taxon>
        <taxon>Clostridium</taxon>
    </lineage>
</organism>
<feature type="domain" description="DUF1722" evidence="7">
    <location>
        <begin position="308"/>
        <end position="417"/>
    </location>
</feature>
<evidence type="ECO:0000256" key="4">
    <source>
        <dbReference type="ARBA" id="ARBA00022769"/>
    </source>
</evidence>
<accession>M1LT54</accession>
<keyword evidence="4" id="KW-0228">DNA excision</keyword>
<dbReference type="NCBIfam" id="TIGR00629">
    <property type="entry name" value="uvde"/>
    <property type="match status" value="1"/>
</dbReference>
<protein>
    <submittedName>
        <fullName evidence="8">UV DNA damage endonuclease UvsE</fullName>
        <ecNumber evidence="8">3.-.-.-</ecNumber>
    </submittedName>
</protein>
<dbReference type="GO" id="GO:0016787">
    <property type="term" value="F:hydrolase activity"/>
    <property type="evidence" value="ECO:0007669"/>
    <property type="project" value="UniProtKB-KW"/>
</dbReference>
<reference evidence="8 9" key="1">
    <citation type="submission" date="2013-02" db="EMBL/GenBank/DDBJ databases">
        <title>Genome sequence of Clostridium saccharoperbutylacetonicum N1-4(HMT).</title>
        <authorList>
            <person name="Poehlein A."/>
            <person name="Daniel R."/>
        </authorList>
    </citation>
    <scope>NUCLEOTIDE SEQUENCE [LARGE SCALE GENOMIC DNA]</scope>
    <source>
        <strain evidence="9">N1-4(HMT)</strain>
    </source>
</reference>
<dbReference type="GO" id="GO:0009411">
    <property type="term" value="P:response to UV"/>
    <property type="evidence" value="ECO:0007669"/>
    <property type="project" value="InterPro"/>
</dbReference>
<dbReference type="Proteomes" id="UP000011728">
    <property type="component" value="Chromosome"/>
</dbReference>
<dbReference type="PATRIC" id="fig|931276.5.peg.2440"/>
<dbReference type="Pfam" id="PF03851">
    <property type="entry name" value="UvdE"/>
    <property type="match status" value="1"/>
</dbReference>
<evidence type="ECO:0000313" key="8">
    <source>
        <dbReference type="EMBL" id="AGF56200.1"/>
    </source>
</evidence>
<dbReference type="EMBL" id="CP004121">
    <property type="protein sequence ID" value="AGF56200.1"/>
    <property type="molecule type" value="Genomic_DNA"/>
</dbReference>
<evidence type="ECO:0000256" key="5">
    <source>
        <dbReference type="ARBA" id="ARBA00022801"/>
    </source>
</evidence>
<dbReference type="HOGENOM" id="CLU_017168_0_0_9"/>
<dbReference type="Gene3D" id="3.20.20.150">
    <property type="entry name" value="Divalent-metal-dependent TIM barrel enzymes"/>
    <property type="match status" value="1"/>
</dbReference>
<dbReference type="RefSeq" id="WP_015392519.1">
    <property type="nucleotide sequence ID" value="NC_020291.1"/>
</dbReference>
<keyword evidence="5 8" id="KW-0378">Hydrolase</keyword>
<dbReference type="AlphaFoldDB" id="M1LT54"/>
<evidence type="ECO:0000256" key="2">
    <source>
        <dbReference type="ARBA" id="ARBA00022759"/>
    </source>
</evidence>
<evidence type="ECO:0000256" key="3">
    <source>
        <dbReference type="ARBA" id="ARBA00022763"/>
    </source>
</evidence>